<dbReference type="WBParaSite" id="ALUE_0000846901-mRNA-1">
    <property type="protein sequence ID" value="ALUE_0000846901-mRNA-1"/>
    <property type="gene ID" value="ALUE_0000846901"/>
</dbReference>
<dbReference type="Proteomes" id="UP000036681">
    <property type="component" value="Unplaced"/>
</dbReference>
<accession>A0A0M3HYA4</accession>
<evidence type="ECO:0000256" key="2">
    <source>
        <dbReference type="SAM" id="MobiDB-lite"/>
    </source>
</evidence>
<organism evidence="3 4">
    <name type="scientific">Ascaris lumbricoides</name>
    <name type="common">Giant roundworm</name>
    <dbReference type="NCBI Taxonomy" id="6252"/>
    <lineage>
        <taxon>Eukaryota</taxon>
        <taxon>Metazoa</taxon>
        <taxon>Ecdysozoa</taxon>
        <taxon>Nematoda</taxon>
        <taxon>Chromadorea</taxon>
        <taxon>Rhabditida</taxon>
        <taxon>Spirurina</taxon>
        <taxon>Ascaridomorpha</taxon>
        <taxon>Ascaridoidea</taxon>
        <taxon>Ascarididae</taxon>
        <taxon>Ascaris</taxon>
    </lineage>
</organism>
<feature type="region of interest" description="Disordered" evidence="2">
    <location>
        <begin position="895"/>
        <end position="915"/>
    </location>
</feature>
<feature type="compositionally biased region" description="Basic and acidic residues" evidence="2">
    <location>
        <begin position="895"/>
        <end position="904"/>
    </location>
</feature>
<keyword evidence="1" id="KW-0175">Coiled coil</keyword>
<evidence type="ECO:0000256" key="1">
    <source>
        <dbReference type="SAM" id="Coils"/>
    </source>
</evidence>
<sequence>MKHFTCGWNISVKRHKSMRCLPERGVLEEDGTPFYHVRQTYLRPDQLQRLKECGVVIKKGLFDADEDRKIQRNWEYYAKENGLPLDAAYEYAGGYSVEKKNAGEQLEHVRQLHSTRLVPIMTGKILWTKEAEEELKSLLKRGFSAKQIQHLMGITISSIVHHMRKLGLDEDPASSNLPLKELTPLQKAYLFRIVSSGWLGKRCRLCATLKIALEFAISKDFEERMKQVDFGSMCGKLGMTLSQIKGCWLREAKRLRQTYEEFGRNAMKVYAKYNLPLRRISVDEWQRVLEICREQNVDSIYDFDKTLVHERMMKEGLTGFYTSGLKEGAFVINKIGWSVNRARVQCEKDIPAVRKLSFNGWIEILMKYNRSTHCNFDGVTRFMTKGNIFILKSIVVKYLRKIGVPLEEIPNYETLAKGISRKFQRFDNVSDVTDSEDPFNEDNIDNSTFIEKAEEKNEPTEVIDTFEEEPNSAGEFLKNSRCAGSESEDSASLVSVQCRDEIPHEERFSKSSGPGVERADNTKQVAELLGEGSSSGGEVHRKSGNVNSVQEGEVVEIQQINEEEEVKNCVGNDKPKRKCPKKTIKEEKRNDYKEVILKEVLSDDKPATNFKRRHNILESEFPSRLETAAEEVRSAERKRLKRLKKHRKKHLYDEVEVLRGNECASVDVDVSVDVLEDGQLIENKTTKWEEDPQNSTNDGIARVKKNINNMEENIESWVKLYEAQSVNEDDGNTTESERRRLKKLKKERKRLLKEHSSEAVVEDGDVKVHNRDEEELLLAAHETANALVTSVTEDDELDGKRLKRLRKAERKRLRMEEVLNGTVENESVDIQGDTVERSQHELKECSSKHTLHESAAIDEEKLEKRILKKLKRNNKKFDDDAVPKIEVEATAIRSECSEKQKDEGEAAVNELISID</sequence>
<name>A0A0M3HYA4_ASCLU</name>
<protein>
    <submittedName>
        <fullName evidence="4">HTH_7 domain-containing protein</fullName>
    </submittedName>
</protein>
<proteinExistence type="predicted"/>
<keyword evidence="3" id="KW-1185">Reference proteome</keyword>
<reference evidence="4" key="1">
    <citation type="submission" date="2017-02" db="UniProtKB">
        <authorList>
            <consortium name="WormBaseParasite"/>
        </authorList>
    </citation>
    <scope>IDENTIFICATION</scope>
</reference>
<dbReference type="AlphaFoldDB" id="A0A0M3HYA4"/>
<feature type="coiled-coil region" evidence="1">
    <location>
        <begin position="700"/>
        <end position="754"/>
    </location>
</feature>
<evidence type="ECO:0000313" key="3">
    <source>
        <dbReference type="Proteomes" id="UP000036681"/>
    </source>
</evidence>
<evidence type="ECO:0000313" key="4">
    <source>
        <dbReference type="WBParaSite" id="ALUE_0000846901-mRNA-1"/>
    </source>
</evidence>